<dbReference type="FunFam" id="3.30.70.260:FF:000032">
    <property type="entry name" value="UPF0237 protein SP_0238"/>
    <property type="match status" value="1"/>
</dbReference>
<dbReference type="Gene3D" id="3.30.70.260">
    <property type="match status" value="1"/>
</dbReference>
<dbReference type="PANTHER" id="PTHR34875">
    <property type="entry name" value="UPF0237 PROTEIN MJ1558"/>
    <property type="match status" value="1"/>
</dbReference>
<dbReference type="HAMAP" id="MF_01054">
    <property type="entry name" value="UPF0237"/>
    <property type="match status" value="1"/>
</dbReference>
<name>F6BG12_THEXL</name>
<dbReference type="NCBIfam" id="NF001220">
    <property type="entry name" value="PRK00194.1"/>
    <property type="match status" value="1"/>
</dbReference>
<proteinExistence type="inferred from homology"/>
<dbReference type="AlphaFoldDB" id="F6BG12"/>
<dbReference type="EMBL" id="CP002739">
    <property type="protein sequence ID" value="AEF16302.1"/>
    <property type="molecule type" value="Genomic_DNA"/>
</dbReference>
<dbReference type="STRING" id="858215.Thexy_0246"/>
<organism evidence="3 4">
    <name type="scientific">Thermoanaerobacterium xylanolyticum (strain ATCC 49914 / DSM 7097 / LX-11)</name>
    <dbReference type="NCBI Taxonomy" id="858215"/>
    <lineage>
        <taxon>Bacteria</taxon>
        <taxon>Bacillati</taxon>
        <taxon>Bacillota</taxon>
        <taxon>Clostridia</taxon>
        <taxon>Thermoanaerobacterales</taxon>
        <taxon>Thermoanaerobacteraceae</taxon>
        <taxon>Thermoanaerobacterium</taxon>
    </lineage>
</organism>
<dbReference type="PANTHER" id="PTHR34875:SF6">
    <property type="entry name" value="UPF0237 PROTEIN MJ1558"/>
    <property type="match status" value="1"/>
</dbReference>
<evidence type="ECO:0000313" key="4">
    <source>
        <dbReference type="Proteomes" id="UP000007239"/>
    </source>
</evidence>
<feature type="domain" description="ACT" evidence="2">
    <location>
        <begin position="7"/>
        <end position="81"/>
    </location>
</feature>
<sequence length="92" mass="10474">MSEQKAIISVIGVDRVGIIYNVSKLLAENNINILDISQTILKDIFTMIMIVDIKNSSNDFNNLKEELKNLGENLGVKIDIQKEDIFRAMHRL</sequence>
<gene>
    <name evidence="3" type="ordered locus">Thexy_0246</name>
</gene>
<dbReference type="InterPro" id="IPR002912">
    <property type="entry name" value="ACT_dom"/>
</dbReference>
<evidence type="ECO:0000259" key="2">
    <source>
        <dbReference type="PROSITE" id="PS51671"/>
    </source>
</evidence>
<dbReference type="SUPFAM" id="SSF55021">
    <property type="entry name" value="ACT-like"/>
    <property type="match status" value="1"/>
</dbReference>
<evidence type="ECO:0000256" key="1">
    <source>
        <dbReference type="HAMAP-Rule" id="MF_01054"/>
    </source>
</evidence>
<dbReference type="InterPro" id="IPR022986">
    <property type="entry name" value="UPF0237_ACT"/>
</dbReference>
<reference evidence="3" key="1">
    <citation type="submission" date="2011-05" db="EMBL/GenBank/DDBJ databases">
        <title>Complete sequence of Thermoanaerobacterium xylanolyticum LX-11.</title>
        <authorList>
            <consortium name="US DOE Joint Genome Institute"/>
            <person name="Lucas S."/>
            <person name="Han J."/>
            <person name="Lapidus A."/>
            <person name="Cheng J.-F."/>
            <person name="Goodwin L."/>
            <person name="Pitluck S."/>
            <person name="Peters L."/>
            <person name="Mikhailova N."/>
            <person name="Lu M."/>
            <person name="Han C."/>
            <person name="Tapia R."/>
            <person name="Land M."/>
            <person name="Hauser L."/>
            <person name="Kyrpides N."/>
            <person name="Ivanova N."/>
            <person name="Pagani I."/>
            <person name="Hemme C."/>
            <person name="Woyke T."/>
        </authorList>
    </citation>
    <scope>NUCLEOTIDE SEQUENCE</scope>
    <source>
        <strain evidence="3">LX-11</strain>
    </source>
</reference>
<dbReference type="CDD" id="cd04872">
    <property type="entry name" value="ACT_1ZPV"/>
    <property type="match status" value="1"/>
</dbReference>
<dbReference type="eggNOG" id="COG3830">
    <property type="taxonomic scope" value="Bacteria"/>
</dbReference>
<dbReference type="InterPro" id="IPR045865">
    <property type="entry name" value="ACT-like_dom_sf"/>
</dbReference>
<dbReference type="InterPro" id="IPR050990">
    <property type="entry name" value="UPF0237/GcvR_regulator"/>
</dbReference>
<dbReference type="PROSITE" id="PS51671">
    <property type="entry name" value="ACT"/>
    <property type="match status" value="1"/>
</dbReference>
<dbReference type="KEGG" id="txy:Thexy_0246"/>
<dbReference type="Proteomes" id="UP000007239">
    <property type="component" value="Chromosome"/>
</dbReference>
<dbReference type="RefSeq" id="WP_013787062.1">
    <property type="nucleotide sequence ID" value="NC_015555.1"/>
</dbReference>
<evidence type="ECO:0000313" key="3">
    <source>
        <dbReference type="EMBL" id="AEF16302.1"/>
    </source>
</evidence>
<keyword evidence="4" id="KW-1185">Reference proteome</keyword>
<accession>F6BG12</accession>
<dbReference type="HOGENOM" id="CLU_155669_0_1_9"/>
<comment type="similarity">
    <text evidence="1">Belongs to the UPF0237 family.</text>
</comment>
<dbReference type="Pfam" id="PF13740">
    <property type="entry name" value="ACT_6"/>
    <property type="match status" value="1"/>
</dbReference>
<protein>
    <recommendedName>
        <fullName evidence="1">UPF0237 protein Thexy_0246</fullName>
    </recommendedName>
</protein>